<sequence>MASRTTERSGRGTSCQGVSPTSGVLSFDYKTTVNGSTSRDEIANNAIFLLELLHFDRETDEAAAARPSSSLAIMFFATPHKGMSSSSWLAFTSALLQLSTQSPVVPPTKKMLKDLALNTDTLLRSRMNSGLSRTNLGLRTLLRGRDGRIRKEARPRCTLPSTQVKTHGLKNGAYQLVDENHGLMNAPKKKEMVMKEGMEFLIKQSPKAIDQMDRDARRAFHSLCPTGFYDYSAAKERGEGGCEWISEPQELQDWLDDEADKQMLWIQGTGKVVSYCHLGDSVPERGGTCIPVLSRATLYHALRYEPELAYEILVPAFFEAEGNEKMIGHVRDDDIWTAERLAPMWPNALAIVLSFRPPTLVVDGLNQMGIGCQQGFLDCIAACKAKAGPEYMGRLRVLLLPSEGQEKEESQEKPLFRYYIGDT</sequence>
<dbReference type="Pfam" id="PF24883">
    <property type="entry name" value="NPHP3_N"/>
    <property type="match status" value="1"/>
</dbReference>
<protein>
    <recommendedName>
        <fullName evidence="2">Nephrocystin 3-like N-terminal domain-containing protein</fullName>
    </recommendedName>
</protein>
<name>A0AAE0JVW0_9PEZI</name>
<evidence type="ECO:0000313" key="4">
    <source>
        <dbReference type="Proteomes" id="UP001285441"/>
    </source>
</evidence>
<evidence type="ECO:0000259" key="2">
    <source>
        <dbReference type="Pfam" id="PF24883"/>
    </source>
</evidence>
<feature type="domain" description="Nephrocystin 3-like N-terminal" evidence="2">
    <location>
        <begin position="241"/>
        <end position="386"/>
    </location>
</feature>
<gene>
    <name evidence="3" type="ORF">B0H63DRAFT_530065</name>
</gene>
<comment type="caution">
    <text evidence="3">The sequence shown here is derived from an EMBL/GenBank/DDBJ whole genome shotgun (WGS) entry which is preliminary data.</text>
</comment>
<dbReference type="Proteomes" id="UP001285441">
    <property type="component" value="Unassembled WGS sequence"/>
</dbReference>
<keyword evidence="4" id="KW-1185">Reference proteome</keyword>
<keyword evidence="1" id="KW-0677">Repeat</keyword>
<accession>A0AAE0JVW0</accession>
<dbReference type="EMBL" id="JAULSW010000025">
    <property type="protein sequence ID" value="KAK3365406.1"/>
    <property type="molecule type" value="Genomic_DNA"/>
</dbReference>
<evidence type="ECO:0000313" key="3">
    <source>
        <dbReference type="EMBL" id="KAK3365406.1"/>
    </source>
</evidence>
<organism evidence="3 4">
    <name type="scientific">Podospora didyma</name>
    <dbReference type="NCBI Taxonomy" id="330526"/>
    <lineage>
        <taxon>Eukaryota</taxon>
        <taxon>Fungi</taxon>
        <taxon>Dikarya</taxon>
        <taxon>Ascomycota</taxon>
        <taxon>Pezizomycotina</taxon>
        <taxon>Sordariomycetes</taxon>
        <taxon>Sordariomycetidae</taxon>
        <taxon>Sordariales</taxon>
        <taxon>Podosporaceae</taxon>
        <taxon>Podospora</taxon>
    </lineage>
</organism>
<proteinExistence type="predicted"/>
<reference evidence="3" key="1">
    <citation type="journal article" date="2023" name="Mol. Phylogenet. Evol.">
        <title>Genome-scale phylogeny and comparative genomics of the fungal order Sordariales.</title>
        <authorList>
            <person name="Hensen N."/>
            <person name="Bonometti L."/>
            <person name="Westerberg I."/>
            <person name="Brannstrom I.O."/>
            <person name="Guillou S."/>
            <person name="Cros-Aarteil S."/>
            <person name="Calhoun S."/>
            <person name="Haridas S."/>
            <person name="Kuo A."/>
            <person name="Mondo S."/>
            <person name="Pangilinan J."/>
            <person name="Riley R."/>
            <person name="LaButti K."/>
            <person name="Andreopoulos B."/>
            <person name="Lipzen A."/>
            <person name="Chen C."/>
            <person name="Yan M."/>
            <person name="Daum C."/>
            <person name="Ng V."/>
            <person name="Clum A."/>
            <person name="Steindorff A."/>
            <person name="Ohm R.A."/>
            <person name="Martin F."/>
            <person name="Silar P."/>
            <person name="Natvig D.O."/>
            <person name="Lalanne C."/>
            <person name="Gautier V."/>
            <person name="Ament-Velasquez S.L."/>
            <person name="Kruys A."/>
            <person name="Hutchinson M.I."/>
            <person name="Powell A.J."/>
            <person name="Barry K."/>
            <person name="Miller A.N."/>
            <person name="Grigoriev I.V."/>
            <person name="Debuchy R."/>
            <person name="Gladieux P."/>
            <person name="Hiltunen Thoren M."/>
            <person name="Johannesson H."/>
        </authorList>
    </citation>
    <scope>NUCLEOTIDE SEQUENCE</scope>
    <source>
        <strain evidence="3">CBS 232.78</strain>
    </source>
</reference>
<dbReference type="InterPro" id="IPR056884">
    <property type="entry name" value="NPHP3-like_N"/>
</dbReference>
<dbReference type="AlphaFoldDB" id="A0AAE0JVW0"/>
<evidence type="ECO:0000256" key="1">
    <source>
        <dbReference type="ARBA" id="ARBA00022737"/>
    </source>
</evidence>
<reference evidence="3" key="2">
    <citation type="submission" date="2023-06" db="EMBL/GenBank/DDBJ databases">
        <authorList>
            <consortium name="Lawrence Berkeley National Laboratory"/>
            <person name="Haridas S."/>
            <person name="Hensen N."/>
            <person name="Bonometti L."/>
            <person name="Westerberg I."/>
            <person name="Brannstrom I.O."/>
            <person name="Guillou S."/>
            <person name="Cros-Aarteil S."/>
            <person name="Calhoun S."/>
            <person name="Kuo A."/>
            <person name="Mondo S."/>
            <person name="Pangilinan J."/>
            <person name="Riley R."/>
            <person name="LaButti K."/>
            <person name="Andreopoulos B."/>
            <person name="Lipzen A."/>
            <person name="Chen C."/>
            <person name="Yanf M."/>
            <person name="Daum C."/>
            <person name="Ng V."/>
            <person name="Clum A."/>
            <person name="Steindorff A."/>
            <person name="Ohm R."/>
            <person name="Martin F."/>
            <person name="Silar P."/>
            <person name="Natvig D."/>
            <person name="Lalanne C."/>
            <person name="Gautier V."/>
            <person name="Ament-velasquez S.L."/>
            <person name="Kruys A."/>
            <person name="Hutchinson M.I."/>
            <person name="Powell A.J."/>
            <person name="Barry K."/>
            <person name="Miller A.N."/>
            <person name="Grigoriev I.V."/>
            <person name="Debuchy R."/>
            <person name="Gladieux P."/>
            <person name="Thoren M.H."/>
            <person name="Johannesson H."/>
        </authorList>
    </citation>
    <scope>NUCLEOTIDE SEQUENCE</scope>
    <source>
        <strain evidence="3">CBS 232.78</strain>
    </source>
</reference>